<feature type="domain" description="Heterokaryon incompatibility" evidence="1">
    <location>
        <begin position="14"/>
        <end position="102"/>
    </location>
</feature>
<dbReference type="STRING" id="1380566.A0A179FPL8"/>
<comment type="caution">
    <text evidence="2">The sequence shown here is derived from an EMBL/GenBank/DDBJ whole genome shotgun (WGS) entry which is preliminary data.</text>
</comment>
<dbReference type="RefSeq" id="XP_018144036.1">
    <property type="nucleotide sequence ID" value="XM_018287151.1"/>
</dbReference>
<dbReference type="PANTHER" id="PTHR10622:SF12">
    <property type="entry name" value="HET DOMAIN-CONTAINING PROTEIN"/>
    <property type="match status" value="1"/>
</dbReference>
<evidence type="ECO:0000313" key="3">
    <source>
        <dbReference type="Proteomes" id="UP000078397"/>
    </source>
</evidence>
<dbReference type="AlphaFoldDB" id="A0A179FPL8"/>
<name>A0A179FPL8_METCM</name>
<sequence>MQLEEFWGTAAPKYAILSHKWVDGEEVSFQDMARGTVESKPGYQKIQKMCHLAKDINLGYAWVDTCCIDKNSSAELSESINSMFRWYQESAICCVYLHDLEKAEQVNIDISQCIWFTRGWTLQELIAPDKVFFYNASWERIGSRMSLKTEISNITGIDERVLMRLTDEPLELSQFSVAQRMSWASARHTTKPEDIAYCLLGLFEVNMPLLYGEGTDSFLRLQEAILEKSQDLSVLAWKPVDNVQTCRGAFARSPAEFAWCRTIFPLSDIKEADDFALTGNGLQITTRLLEHHQHGTKKRASELPYSQLVLQLNCASWEGGLVGLLLKKVGERAYVRDVTSDGGIRLDNTLDTEISKNCLIQQRINIPRNVSNLESLRYNRLRVFGTYFHIADDLKVIQAIPPERWDPCMNAFTSTMACAIVALVLRPKKAEDSTEDFVVIITGTGMPFTVLSQSIEEADFFWKNIYILLRRHPKASYILEHASSLHEGDIQQNLKHRALEMTPFNPNQRNSAAFILPGHWGNVPLTGSVQHPFGEIYLARGQRDIPELNLGEEVRVDCVAISLPGTDQASDGNEVEETGGLQSPNSLPDLCEFSLEDKWRRLWEAAPVHLNLEDLEKHPSDLIG</sequence>
<protein>
    <submittedName>
        <fullName evidence="2">Het domain-containing protein</fullName>
    </submittedName>
</protein>
<dbReference type="InterPro" id="IPR010730">
    <property type="entry name" value="HET"/>
</dbReference>
<dbReference type="GeneID" id="28851145"/>
<dbReference type="PANTHER" id="PTHR10622">
    <property type="entry name" value="HET DOMAIN-CONTAINING PROTEIN"/>
    <property type="match status" value="1"/>
</dbReference>
<organism evidence="2 3">
    <name type="scientific">Pochonia chlamydosporia 170</name>
    <dbReference type="NCBI Taxonomy" id="1380566"/>
    <lineage>
        <taxon>Eukaryota</taxon>
        <taxon>Fungi</taxon>
        <taxon>Dikarya</taxon>
        <taxon>Ascomycota</taxon>
        <taxon>Pezizomycotina</taxon>
        <taxon>Sordariomycetes</taxon>
        <taxon>Hypocreomycetidae</taxon>
        <taxon>Hypocreales</taxon>
        <taxon>Clavicipitaceae</taxon>
        <taxon>Pochonia</taxon>
    </lineage>
</organism>
<dbReference type="Proteomes" id="UP000078397">
    <property type="component" value="Unassembled WGS sequence"/>
</dbReference>
<proteinExistence type="predicted"/>
<accession>A0A179FPL8</accession>
<evidence type="ECO:0000259" key="1">
    <source>
        <dbReference type="Pfam" id="PF06985"/>
    </source>
</evidence>
<dbReference type="KEGG" id="pchm:VFPPC_08437"/>
<dbReference type="EMBL" id="LSBJ02000004">
    <property type="protein sequence ID" value="OAQ66949.1"/>
    <property type="molecule type" value="Genomic_DNA"/>
</dbReference>
<keyword evidence="3" id="KW-1185">Reference proteome</keyword>
<dbReference type="Pfam" id="PF06985">
    <property type="entry name" value="HET"/>
    <property type="match status" value="1"/>
</dbReference>
<gene>
    <name evidence="2" type="ORF">VFPPC_08437</name>
</gene>
<dbReference type="OrthoDB" id="20872at2759"/>
<evidence type="ECO:0000313" key="2">
    <source>
        <dbReference type="EMBL" id="OAQ66949.1"/>
    </source>
</evidence>
<reference evidence="2 3" key="1">
    <citation type="journal article" date="2016" name="PLoS Pathog.">
        <title>Biosynthesis of antibiotic leucinostatins in bio-control fungus Purpureocillium lilacinum and their inhibition on phytophthora revealed by genome mining.</title>
        <authorList>
            <person name="Wang G."/>
            <person name="Liu Z."/>
            <person name="Lin R."/>
            <person name="Li E."/>
            <person name="Mao Z."/>
            <person name="Ling J."/>
            <person name="Yang Y."/>
            <person name="Yin W.B."/>
            <person name="Xie B."/>
        </authorList>
    </citation>
    <scope>NUCLEOTIDE SEQUENCE [LARGE SCALE GENOMIC DNA]</scope>
    <source>
        <strain evidence="2">170</strain>
    </source>
</reference>